<name>A0A2C5YYL9_9HYPO</name>
<feature type="domain" description="FAD-binding" evidence="6">
    <location>
        <begin position="10"/>
        <end position="368"/>
    </location>
</feature>
<evidence type="ECO:0000256" key="3">
    <source>
        <dbReference type="ARBA" id="ARBA00022827"/>
    </source>
</evidence>
<dbReference type="SUPFAM" id="SSF51905">
    <property type="entry name" value="FAD/NAD(P)-binding domain"/>
    <property type="match status" value="1"/>
</dbReference>
<dbReference type="PANTHER" id="PTHR47178">
    <property type="entry name" value="MONOOXYGENASE, FAD-BINDING"/>
    <property type="match status" value="1"/>
</dbReference>
<organism evidence="7 8">
    <name type="scientific">Ophiocordyceps australis</name>
    <dbReference type="NCBI Taxonomy" id="1399860"/>
    <lineage>
        <taxon>Eukaryota</taxon>
        <taxon>Fungi</taxon>
        <taxon>Dikarya</taxon>
        <taxon>Ascomycota</taxon>
        <taxon>Pezizomycotina</taxon>
        <taxon>Sordariomycetes</taxon>
        <taxon>Hypocreomycetidae</taxon>
        <taxon>Hypocreales</taxon>
        <taxon>Ophiocordycipitaceae</taxon>
        <taxon>Ophiocordyceps</taxon>
    </lineage>
</organism>
<gene>
    <name evidence="7" type="ORF">CDD82_5970</name>
</gene>
<dbReference type="PRINTS" id="PR00420">
    <property type="entry name" value="RNGMNOXGNASE"/>
</dbReference>
<keyword evidence="3" id="KW-0274">FAD</keyword>
<keyword evidence="2" id="KW-0285">Flavoprotein</keyword>
<keyword evidence="4" id="KW-0560">Oxidoreductase</keyword>
<evidence type="ECO:0000313" key="7">
    <source>
        <dbReference type="EMBL" id="PHH72462.1"/>
    </source>
</evidence>
<dbReference type="Proteomes" id="UP000224854">
    <property type="component" value="Unassembled WGS sequence"/>
</dbReference>
<dbReference type="AlphaFoldDB" id="A0A2C5YYL9"/>
<evidence type="ECO:0000256" key="1">
    <source>
        <dbReference type="ARBA" id="ARBA00001974"/>
    </source>
</evidence>
<dbReference type="PANTHER" id="PTHR47178:SF1">
    <property type="entry name" value="FAD-BINDING DOMAIN-CONTAINING PROTEIN-RELATED"/>
    <property type="match status" value="1"/>
</dbReference>
<accession>A0A2C5YYL9</accession>
<evidence type="ECO:0000256" key="5">
    <source>
        <dbReference type="ARBA" id="ARBA00023033"/>
    </source>
</evidence>
<keyword evidence="5" id="KW-0503">Monooxygenase</keyword>
<reference evidence="7 8" key="1">
    <citation type="submission" date="2017-06" db="EMBL/GenBank/DDBJ databases">
        <title>Ant-infecting Ophiocordyceps genomes reveal a high diversity of potential behavioral manipulation genes and a possible major role for enterotoxins.</title>
        <authorList>
            <person name="De Bekker C."/>
            <person name="Evans H.C."/>
            <person name="Brachmann A."/>
            <person name="Hughes D.P."/>
        </authorList>
    </citation>
    <scope>NUCLEOTIDE SEQUENCE [LARGE SCALE GENOMIC DNA]</scope>
    <source>
        <strain evidence="7 8">1348a</strain>
    </source>
</reference>
<dbReference type="InterPro" id="IPR036188">
    <property type="entry name" value="FAD/NAD-bd_sf"/>
</dbReference>
<evidence type="ECO:0000259" key="6">
    <source>
        <dbReference type="Pfam" id="PF01494"/>
    </source>
</evidence>
<dbReference type="EMBL" id="NJEU01000582">
    <property type="protein sequence ID" value="PHH72462.1"/>
    <property type="molecule type" value="Genomic_DNA"/>
</dbReference>
<dbReference type="InterPro" id="IPR002938">
    <property type="entry name" value="FAD-bd"/>
</dbReference>
<dbReference type="Gene3D" id="3.50.50.60">
    <property type="entry name" value="FAD/NAD(P)-binding domain"/>
    <property type="match status" value="1"/>
</dbReference>
<dbReference type="Pfam" id="PF01494">
    <property type="entry name" value="FAD_binding_3"/>
    <property type="match status" value="1"/>
</dbReference>
<evidence type="ECO:0000256" key="2">
    <source>
        <dbReference type="ARBA" id="ARBA00022630"/>
    </source>
</evidence>
<comment type="caution">
    <text evidence="7">The sequence shown here is derived from an EMBL/GenBank/DDBJ whole genome shotgun (WGS) entry which is preliminary data.</text>
</comment>
<proteinExistence type="predicted"/>
<comment type="cofactor">
    <cofactor evidence="1">
        <name>FAD</name>
        <dbReference type="ChEBI" id="CHEBI:57692"/>
    </cofactor>
</comment>
<sequence>MEDQQSLDKPVVIIGAGVVGLVLAHGLAKAGIPFAVYERDAHIDARGQGWAITLHWALPLIRALLDAETLAALDATQVDAAMGEADTGNFLFLNLATLDPKFRIPPNERRRVNRERLRKALLARVAPHVYWDRQLVGVDEAAHAVTARFDKGSPVDASVVVGADGSNSAVRRLLFPACFANHQLPVRVLGASVSLPLQEAAPLRAIDPLLFHGCHPETGVFLWVSLLETPATNDSALYRFQVILSWRLNSPDDELPPDDAARVRVMKQRAHGFHPTLRRLVDSIEPDASVMQVVAQDWPPPPPDAWDNRHGRVTLAGDAAHAMTMYRGEAGNHGILDAVRLCSALKAVYAGQKTLQAAIDEYEAELRLRTGPAVLLSRQACLDAHDWAGLNEESAVLKKRALNLPTDL</sequence>
<dbReference type="OrthoDB" id="47494at2759"/>
<dbReference type="GO" id="GO:0071949">
    <property type="term" value="F:FAD binding"/>
    <property type="evidence" value="ECO:0007669"/>
    <property type="project" value="InterPro"/>
</dbReference>
<evidence type="ECO:0000256" key="4">
    <source>
        <dbReference type="ARBA" id="ARBA00023002"/>
    </source>
</evidence>
<keyword evidence="8" id="KW-1185">Reference proteome</keyword>
<evidence type="ECO:0000313" key="8">
    <source>
        <dbReference type="Proteomes" id="UP000224854"/>
    </source>
</evidence>
<protein>
    <recommendedName>
        <fullName evidence="6">FAD-binding domain-containing protein</fullName>
    </recommendedName>
</protein>
<dbReference type="GO" id="GO:0004497">
    <property type="term" value="F:monooxygenase activity"/>
    <property type="evidence" value="ECO:0007669"/>
    <property type="project" value="UniProtKB-KW"/>
</dbReference>